<dbReference type="Gene3D" id="2.40.420.20">
    <property type="match status" value="1"/>
</dbReference>
<keyword evidence="4" id="KW-0812">Transmembrane</keyword>
<comment type="subcellular location">
    <subcellularLocation>
        <location evidence="1">Cell envelope</location>
    </subcellularLocation>
</comment>
<protein>
    <submittedName>
        <fullName evidence="7">Secretion protein HlyD</fullName>
    </submittedName>
</protein>
<gene>
    <name evidence="7" type="ORF">bsdtb5_04190</name>
</gene>
<feature type="domain" description="YknX-like beta-barrel" evidence="6">
    <location>
        <begin position="369"/>
        <end position="437"/>
    </location>
</feature>
<organism evidence="7 8">
    <name type="scientific">Anaeromicropila herbilytica</name>
    <dbReference type="NCBI Taxonomy" id="2785025"/>
    <lineage>
        <taxon>Bacteria</taxon>
        <taxon>Bacillati</taxon>
        <taxon>Bacillota</taxon>
        <taxon>Clostridia</taxon>
        <taxon>Lachnospirales</taxon>
        <taxon>Lachnospiraceae</taxon>
        <taxon>Anaeromicropila</taxon>
    </lineage>
</organism>
<dbReference type="AlphaFoldDB" id="A0A7R7EI27"/>
<feature type="domain" description="CzcB-like barrel-sandwich hybrid" evidence="5">
    <location>
        <begin position="264"/>
        <end position="350"/>
    </location>
</feature>
<name>A0A7R7EI27_9FIRM</name>
<dbReference type="SUPFAM" id="SSF111369">
    <property type="entry name" value="HlyD-like secretion proteins"/>
    <property type="match status" value="2"/>
</dbReference>
<dbReference type="KEGG" id="ahb:bsdtb5_04190"/>
<sequence>MKIKKINWKQIKYKKIIKWVLIIGVIAFVAFSFLKKSKPEEETNEVMSSKAVIGNVESVISGTGTLSPASQYDVKSLVKGTVLKAPFEEGDTVKKGSLLYQISTNDIANSIKTSELGVKKAKEDYNNYVEKKSKLTLASKETGYIKKLYVSKGDTVATGKTIADIYDDTTMYLDLAFPSGEVKKSWVGKKASISMDAIGEETMGVVSSVSNLEEVMDGGILTKKVTIKVKNIGGIKVGDSAEATIGGVSSSSTGTFRAKLESKLIAESEGTIKSLSIKEGQLVHKGDTILTLSSKDLENQIDSAKLSIEEAQLALETQKDQRDQYTIQSPISGQVITKTKKQGDTIDPTTDSAAGPMATIYDLSYLTFQMNIDELQISSVKVGQQVTITTEDFPNNTFDGVIERISLKGNTTNGVTAYPVVVKVEKYGKLLPGMNVNGKIIIEKANNVLTIPSSALQKDNIVYVKSDKVTKNQDSSIPKGFKPVTITIGINDGTNVQIKDGLKEGDEVYIPFDDTVTSYYGEE</sequence>
<dbReference type="InterPro" id="IPR058647">
    <property type="entry name" value="BSH_CzcB-like"/>
</dbReference>
<dbReference type="GO" id="GO:0030313">
    <property type="term" value="C:cell envelope"/>
    <property type="evidence" value="ECO:0007669"/>
    <property type="project" value="UniProtKB-SubCell"/>
</dbReference>
<evidence type="ECO:0000256" key="2">
    <source>
        <dbReference type="ARBA" id="ARBA00023054"/>
    </source>
</evidence>
<feature type="coiled-coil region" evidence="3">
    <location>
        <begin position="294"/>
        <end position="328"/>
    </location>
</feature>
<evidence type="ECO:0000313" key="7">
    <source>
        <dbReference type="EMBL" id="BCN29124.1"/>
    </source>
</evidence>
<evidence type="ECO:0000256" key="4">
    <source>
        <dbReference type="SAM" id="Phobius"/>
    </source>
</evidence>
<evidence type="ECO:0000259" key="5">
    <source>
        <dbReference type="Pfam" id="PF25973"/>
    </source>
</evidence>
<accession>A0A7R7EI27</accession>
<dbReference type="EMBL" id="AP024169">
    <property type="protein sequence ID" value="BCN29124.1"/>
    <property type="molecule type" value="Genomic_DNA"/>
</dbReference>
<dbReference type="InterPro" id="IPR050465">
    <property type="entry name" value="UPF0194_transport"/>
</dbReference>
<dbReference type="Pfam" id="PF25990">
    <property type="entry name" value="Beta-barrel_YknX"/>
    <property type="match status" value="1"/>
</dbReference>
<dbReference type="Gene3D" id="2.40.30.170">
    <property type="match status" value="2"/>
</dbReference>
<feature type="transmembrane region" description="Helical" evidence="4">
    <location>
        <begin position="16"/>
        <end position="34"/>
    </location>
</feature>
<dbReference type="Gene3D" id="1.10.287.470">
    <property type="entry name" value="Helix hairpin bin"/>
    <property type="match status" value="1"/>
</dbReference>
<keyword evidence="4" id="KW-0472">Membrane</keyword>
<dbReference type="Proteomes" id="UP000595897">
    <property type="component" value="Chromosome"/>
</dbReference>
<keyword evidence="8" id="KW-1185">Reference proteome</keyword>
<dbReference type="InterPro" id="IPR058636">
    <property type="entry name" value="Beta-barrel_YknX"/>
</dbReference>
<evidence type="ECO:0000259" key="6">
    <source>
        <dbReference type="Pfam" id="PF25990"/>
    </source>
</evidence>
<dbReference type="PANTHER" id="PTHR32347">
    <property type="entry name" value="EFFLUX SYSTEM COMPONENT YKNX-RELATED"/>
    <property type="match status" value="1"/>
</dbReference>
<reference evidence="7 8" key="1">
    <citation type="submission" date="2020-11" db="EMBL/GenBank/DDBJ databases">
        <title>Draft genome sequencing of a Lachnospiraceae strain isolated from anoxic soil subjected to BSD treatment.</title>
        <authorList>
            <person name="Uek A."/>
            <person name="Tonouchi A."/>
        </authorList>
    </citation>
    <scope>NUCLEOTIDE SEQUENCE [LARGE SCALE GENOMIC DNA]</scope>
    <source>
        <strain evidence="7 8">TB5</strain>
    </source>
</reference>
<dbReference type="PANTHER" id="PTHR32347:SF14">
    <property type="entry name" value="EFFLUX SYSTEM COMPONENT YKNX-RELATED"/>
    <property type="match status" value="1"/>
</dbReference>
<evidence type="ECO:0000256" key="3">
    <source>
        <dbReference type="SAM" id="Coils"/>
    </source>
</evidence>
<proteinExistence type="predicted"/>
<keyword evidence="2 3" id="KW-0175">Coiled coil</keyword>
<evidence type="ECO:0000313" key="8">
    <source>
        <dbReference type="Proteomes" id="UP000595897"/>
    </source>
</evidence>
<keyword evidence="4" id="KW-1133">Transmembrane helix</keyword>
<evidence type="ECO:0000256" key="1">
    <source>
        <dbReference type="ARBA" id="ARBA00004196"/>
    </source>
</evidence>
<dbReference type="Gene3D" id="2.40.50.100">
    <property type="match status" value="2"/>
</dbReference>
<dbReference type="RefSeq" id="WP_271714419.1">
    <property type="nucleotide sequence ID" value="NZ_AP024169.1"/>
</dbReference>
<dbReference type="Pfam" id="PF25973">
    <property type="entry name" value="BSH_CzcB"/>
    <property type="match status" value="1"/>
</dbReference>